<feature type="coiled-coil region" evidence="1">
    <location>
        <begin position="428"/>
        <end position="455"/>
    </location>
</feature>
<comment type="caution">
    <text evidence="3">The sequence shown here is derived from an EMBL/GenBank/DDBJ whole genome shotgun (WGS) entry which is preliminary data.</text>
</comment>
<dbReference type="Pfam" id="PF03432">
    <property type="entry name" value="Relaxase"/>
    <property type="match status" value="1"/>
</dbReference>
<dbReference type="RefSeq" id="WP_244717300.1">
    <property type="nucleotide sequence ID" value="NZ_JALIRP010000001.1"/>
</dbReference>
<feature type="domain" description="MobA/VirD2-like nuclease" evidence="2">
    <location>
        <begin position="19"/>
        <end position="149"/>
    </location>
</feature>
<dbReference type="InterPro" id="IPR005094">
    <property type="entry name" value="Endonuclease_MobA/VirD2"/>
</dbReference>
<gene>
    <name evidence="3" type="ORF">MUG84_00100</name>
</gene>
<keyword evidence="1" id="KW-0175">Coiled coil</keyword>
<keyword evidence="4" id="KW-1185">Reference proteome</keyword>
<feature type="coiled-coil region" evidence="1">
    <location>
        <begin position="342"/>
        <end position="369"/>
    </location>
</feature>
<evidence type="ECO:0000313" key="3">
    <source>
        <dbReference type="EMBL" id="MCJ8010141.1"/>
    </source>
</evidence>
<evidence type="ECO:0000313" key="4">
    <source>
        <dbReference type="Proteomes" id="UP001139347"/>
    </source>
</evidence>
<evidence type="ECO:0000259" key="2">
    <source>
        <dbReference type="Pfam" id="PF03432"/>
    </source>
</evidence>
<dbReference type="Proteomes" id="UP001139347">
    <property type="component" value="Unassembled WGS sequence"/>
</dbReference>
<proteinExistence type="predicted"/>
<sequence length="485" mass="56964">MPYVKQITIRQTLNRSLRYIVNEKKTEYGCFVSGVNCATNDKLAYKQMVNNKNRYGKEDGTQGFHFIQSFKPNEISDPYKAHEIGLKWAAKMFGNKYQYIISTHLDKGHLHNHIIINSVSLGGKKFNACKSSLQEARRLSDEVAKEYDLGIIPVNKDTESKSYKEWKEEKNGLSWKATIKNDIDSTLHSASSFEDFVAKMQANGYVMKQGNVKYMTFKHPNMERSVRGKTLGVEYTEERIRERIKFKDFNLNQSKRLYNNRFTRKTYKEQRAQTARRYYFKRGGLAVNFMLTITLVRTMMNREKELNGNTRKRNFGYDLQINTLTDQLKFITDKQLNSRDDLKRGKSEIENKLNEIDSVQKEAVKINENLNFAITSIETYLKYKKIHEEYEGTTFRKSGIKRKFNVELETFDKAKKQLLKMGVQVDQYESLLVKQKSYENQIEKLYARAESLGSELKMFNEIEKTLSDRSVNYRKAKSKDRNMDR</sequence>
<reference evidence="3" key="1">
    <citation type="submission" date="2022-04" db="EMBL/GenBank/DDBJ databases">
        <title>Paenibacillus mangrovi sp. nov., a novel endophytic bacterium isolated from bark of Kandelia candel.</title>
        <authorList>
            <person name="Tuo L."/>
        </authorList>
    </citation>
    <scope>NUCLEOTIDE SEQUENCE</scope>
    <source>
        <strain evidence="3">KQZ6P-2</strain>
    </source>
</reference>
<dbReference type="AlphaFoldDB" id="A0A9X2B0F4"/>
<evidence type="ECO:0000256" key="1">
    <source>
        <dbReference type="SAM" id="Coils"/>
    </source>
</evidence>
<name>A0A9X2B0F4_9BACL</name>
<protein>
    <submittedName>
        <fullName evidence="3">Relaxase/mobilization nuclease domain-containing protein</fullName>
    </submittedName>
</protein>
<organism evidence="3 4">
    <name type="scientific">Paenibacillus mangrovi</name>
    <dbReference type="NCBI Taxonomy" id="2931978"/>
    <lineage>
        <taxon>Bacteria</taxon>
        <taxon>Bacillati</taxon>
        <taxon>Bacillota</taxon>
        <taxon>Bacilli</taxon>
        <taxon>Bacillales</taxon>
        <taxon>Paenibacillaceae</taxon>
        <taxon>Paenibacillus</taxon>
    </lineage>
</organism>
<accession>A0A9X2B0F4</accession>
<dbReference type="EMBL" id="JALIRP010000001">
    <property type="protein sequence ID" value="MCJ8010141.1"/>
    <property type="molecule type" value="Genomic_DNA"/>
</dbReference>